<evidence type="ECO:0000256" key="1">
    <source>
        <dbReference type="ARBA" id="ARBA00022737"/>
    </source>
</evidence>
<feature type="non-terminal residue" evidence="3">
    <location>
        <position position="321"/>
    </location>
</feature>
<reference evidence="3" key="1">
    <citation type="submission" date="2018-05" db="EMBL/GenBank/DDBJ databases">
        <authorList>
            <person name="Lanie J.A."/>
            <person name="Ng W.-L."/>
            <person name="Kazmierczak K.M."/>
            <person name="Andrzejewski T.M."/>
            <person name="Davidsen T.M."/>
            <person name="Wayne K.J."/>
            <person name="Tettelin H."/>
            <person name="Glass J.I."/>
            <person name="Rusch D."/>
            <person name="Podicherti R."/>
            <person name="Tsui H.-C.T."/>
            <person name="Winkler M.E."/>
        </authorList>
    </citation>
    <scope>NUCLEOTIDE SEQUENCE</scope>
</reference>
<evidence type="ECO:0000313" key="3">
    <source>
        <dbReference type="EMBL" id="SVC93267.1"/>
    </source>
</evidence>
<dbReference type="PANTHER" id="PTHR46388">
    <property type="entry name" value="NHL REPEAT-CONTAINING PROTEIN 2"/>
    <property type="match status" value="1"/>
</dbReference>
<dbReference type="PANTHER" id="PTHR46388:SF2">
    <property type="entry name" value="NHL REPEAT-CONTAINING PROTEIN 2"/>
    <property type="match status" value="1"/>
</dbReference>
<feature type="non-terminal residue" evidence="3">
    <location>
        <position position="1"/>
    </location>
</feature>
<dbReference type="AlphaFoldDB" id="A0A382R7Z1"/>
<dbReference type="Pfam" id="PF25021">
    <property type="entry name" value="TEN_NHL"/>
    <property type="match status" value="2"/>
</dbReference>
<accession>A0A382R7Z1</accession>
<dbReference type="EMBL" id="UINC01119445">
    <property type="protein sequence ID" value="SVC93267.1"/>
    <property type="molecule type" value="Genomic_DNA"/>
</dbReference>
<feature type="domain" description="Teneurin NHL" evidence="2">
    <location>
        <begin position="127"/>
        <end position="182"/>
    </location>
</feature>
<feature type="domain" description="Teneurin NHL" evidence="2">
    <location>
        <begin position="74"/>
        <end position="122"/>
    </location>
</feature>
<sequence length="321" mass="34296">VHTNGNITTFAGNGTGGFSEDNVAANESMLNSPHGLVFDSSGNLYIADRGNMRVRKVDTNGIITTVAGIDSEGYSGDGGSATAAQLNHPYDVVFDASGNLYISEKLRIRKVDTNGIITIFAGDGGDDFSGDGGAATNAGLDSPAHMAIDQSGNLYFADFNHHVVRKIDTNGVITSVYGVGGAAGNSNDSPKKLNTPFGVAYEREKIDALGLDEDILYIIDYHNHCIVQIILRGKDSGEPQSGNAYVDADILWGKEGTSGFDGDGDTAWDETARFYQPETMITNFTTTSTGWSRIYHIADFQNQRVRKIVEEGVIATDNETS</sequence>
<protein>
    <recommendedName>
        <fullName evidence="2">Teneurin NHL domain-containing protein</fullName>
    </recommendedName>
</protein>
<proteinExistence type="predicted"/>
<dbReference type="PROSITE" id="PS51125">
    <property type="entry name" value="NHL"/>
    <property type="match status" value="1"/>
</dbReference>
<dbReference type="InterPro" id="IPR056822">
    <property type="entry name" value="TEN_NHL"/>
</dbReference>
<keyword evidence="1" id="KW-0677">Repeat</keyword>
<dbReference type="InterPro" id="IPR011042">
    <property type="entry name" value="6-blade_b-propeller_TolB-like"/>
</dbReference>
<gene>
    <name evidence="3" type="ORF">METZ01_LOCUS346121</name>
</gene>
<evidence type="ECO:0000259" key="2">
    <source>
        <dbReference type="Pfam" id="PF25021"/>
    </source>
</evidence>
<dbReference type="InterPro" id="IPR001258">
    <property type="entry name" value="NHL_repeat"/>
</dbReference>
<dbReference type="SUPFAM" id="SSF63829">
    <property type="entry name" value="Calcium-dependent phosphotriesterase"/>
    <property type="match status" value="1"/>
</dbReference>
<dbReference type="Pfam" id="PF01436">
    <property type="entry name" value="NHL"/>
    <property type="match status" value="1"/>
</dbReference>
<dbReference type="Gene3D" id="2.120.10.30">
    <property type="entry name" value="TolB, C-terminal domain"/>
    <property type="match status" value="2"/>
</dbReference>
<organism evidence="3">
    <name type="scientific">marine metagenome</name>
    <dbReference type="NCBI Taxonomy" id="408172"/>
    <lineage>
        <taxon>unclassified sequences</taxon>
        <taxon>metagenomes</taxon>
        <taxon>ecological metagenomes</taxon>
    </lineage>
</organism>
<name>A0A382R7Z1_9ZZZZ</name>